<dbReference type="GO" id="GO:0005506">
    <property type="term" value="F:iron ion binding"/>
    <property type="evidence" value="ECO:0007669"/>
    <property type="project" value="InterPro"/>
</dbReference>
<evidence type="ECO:0000256" key="3">
    <source>
        <dbReference type="ARBA" id="ARBA00022771"/>
    </source>
</evidence>
<evidence type="ECO:0000256" key="12">
    <source>
        <dbReference type="PIRSR" id="PIRSR602401-1"/>
    </source>
</evidence>
<dbReference type="SUPFAM" id="SSF57667">
    <property type="entry name" value="beta-beta-alpha zinc fingers"/>
    <property type="match status" value="1"/>
</dbReference>
<evidence type="ECO:0000256" key="1">
    <source>
        <dbReference type="ARBA" id="ARBA00004123"/>
    </source>
</evidence>
<evidence type="ECO:0000256" key="7">
    <source>
        <dbReference type="ARBA" id="ARBA00023004"/>
    </source>
</evidence>
<keyword evidence="12" id="KW-0349">Heme</keyword>
<comment type="subcellular location">
    <subcellularLocation>
        <location evidence="1 11">Nucleus</location>
    </subcellularLocation>
</comment>
<keyword evidence="6" id="KW-0560">Oxidoreductase</keyword>
<dbReference type="GO" id="GO:0004497">
    <property type="term" value="F:monooxygenase activity"/>
    <property type="evidence" value="ECO:0007669"/>
    <property type="project" value="InterPro"/>
</dbReference>
<feature type="binding site" description="axial binding residue" evidence="12">
    <location>
        <position position="784"/>
    </location>
    <ligand>
        <name>heme</name>
        <dbReference type="ChEBI" id="CHEBI:30413"/>
    </ligand>
    <ligandPart>
        <name>Fe</name>
        <dbReference type="ChEBI" id="CHEBI:18248"/>
    </ligandPart>
</feature>
<dbReference type="GO" id="GO:0043386">
    <property type="term" value="P:mycotoxin biosynthetic process"/>
    <property type="evidence" value="ECO:0007669"/>
    <property type="project" value="UniProtKB-ARBA"/>
</dbReference>
<sequence>MYRQGRAGRWKGTGQGRGKGIRAGTEAASPAPPLGDILAKIQLDDLKEPIDQTDGLPIITKCEPPAWTPPSKLPRLQEDSGQYYRDLNAARSPVYPLEPMIQAVLSDNPDFNLVSLDIVGCGSTIGNLLRFVRDQHKSFRMLVEVVGNTVFLVRRENSPTEMLTGVYGYGHSFPEANTTWSKEVKGSMSNQRLIQYDFAGMNCLVRFEADGYLPDLAPNLAENVISEPSEDDMDSILYSIGKSTISSISATATVDDLKKLRIEKKGRHIPQAAVYDLKTRSIKKKDIVDTLGEEMGRLWIAQIPNFILAYHKSGNFEDVQVQDVSEKLKQWEEDHQPELVKFVNLLRTIVSFARSSESASITGFAVYISPLAKYPGPKLAGLTTLYQAYYDIYLGGKFFKKLEQLHEVYGPIVRVNPHEIHINDPDFIEVLFTGATQKRDKYKWVGRSLLLPDSVVGTIDHDHHRTRRSVLNPYFSKTSIRRLEDRIQNTAGKLMDRLVKAGKTGEILQLKLAFKAATCDIISEYCFGVSTKYVERDDFNRGWFDAVDAMFNMAWSMTYISWLGPVMARLPPSIIGMMHPGLKSLWDMHSRWIDQIETIRKNGKPGGADATLFHGILNSNLPPAEKTTDRLRQEAQTMVLAGQDTTSFTLTCTVYQLLSRPDMLKRVKAELESALPGPNSPPSLAIVEKLPYLSAVIAESLRVYPASLFRMTRVAPEHTMVYHDKASGKDWVIEPGTPTTMTALDNNMNPDKFPDPYKFDPERFIGNPRLEKYVLTFSRGSRICLGLNLAYAELYIILASIFRKFDLDDGTGKQTGPTLALYDTTRERDIDTQRDQLIPCPVDGSKGDYCDVYLTHDSMSVRKAHNSGRNHLRNVVDYYQQIGQEKAQSVIDSITSSYAAEGQPLPNPAMAPGAFPPPFGFPGMGLHPDFNHASMTYNPQGRPGQMPPPPFGIPPPGAPGAPGMLPPPGAHGGLPFPPPFNATGTPPTGGFPPPLPNMPQGAGLPPPPPGGFPNMPFPPPGAAGFPPMPGAPMGATNSPIPTGPRGSEGYPPPPGGGGGPPPGMDSRW</sequence>
<feature type="region of interest" description="Disordered" evidence="13">
    <location>
        <begin position="931"/>
        <end position="1068"/>
    </location>
</feature>
<dbReference type="SUPFAM" id="SSF48264">
    <property type="entry name" value="Cytochrome P450"/>
    <property type="match status" value="1"/>
</dbReference>
<keyword evidence="8 11" id="KW-0539">Nucleus</keyword>
<dbReference type="GO" id="GO:0020037">
    <property type="term" value="F:heme binding"/>
    <property type="evidence" value="ECO:0007669"/>
    <property type="project" value="InterPro"/>
</dbReference>
<feature type="compositionally biased region" description="Pro residues" evidence="13">
    <location>
        <begin position="945"/>
        <end position="980"/>
    </location>
</feature>
<dbReference type="Proteomes" id="UP000191672">
    <property type="component" value="Unassembled WGS sequence"/>
</dbReference>
<dbReference type="InterPro" id="IPR001128">
    <property type="entry name" value="Cyt_P450"/>
</dbReference>
<dbReference type="InterPro" id="IPR017972">
    <property type="entry name" value="Cyt_P450_CS"/>
</dbReference>
<dbReference type="PROSITE" id="PS00086">
    <property type="entry name" value="CYTOCHROME_P450"/>
    <property type="match status" value="1"/>
</dbReference>
<evidence type="ECO:0000256" key="6">
    <source>
        <dbReference type="ARBA" id="ARBA00023002"/>
    </source>
</evidence>
<dbReference type="InterPro" id="IPR000690">
    <property type="entry name" value="Matrin/U1-C_Znf_C2H2"/>
</dbReference>
<dbReference type="GO" id="GO:0030627">
    <property type="term" value="F:pre-mRNA 5'-splice site binding"/>
    <property type="evidence" value="ECO:0007669"/>
    <property type="project" value="InterPro"/>
</dbReference>
<keyword evidence="9 11" id="KW-0687">Ribonucleoprotein</keyword>
<feature type="compositionally biased region" description="Pro residues" evidence="13">
    <location>
        <begin position="1050"/>
        <end position="1068"/>
    </location>
</feature>
<evidence type="ECO:0000313" key="15">
    <source>
        <dbReference type="EMBL" id="OQD90517.1"/>
    </source>
</evidence>
<dbReference type="InterPro" id="IPR036236">
    <property type="entry name" value="Znf_C2H2_sf"/>
</dbReference>
<evidence type="ECO:0000256" key="9">
    <source>
        <dbReference type="ARBA" id="ARBA00023274"/>
    </source>
</evidence>
<dbReference type="PANTHER" id="PTHR35179">
    <property type="entry name" value="PROTEIN CBG02620"/>
    <property type="match status" value="1"/>
</dbReference>
<organism evidence="15 16">
    <name type="scientific">Penicillium antarcticum</name>
    <dbReference type="NCBI Taxonomy" id="416450"/>
    <lineage>
        <taxon>Eukaryota</taxon>
        <taxon>Fungi</taxon>
        <taxon>Dikarya</taxon>
        <taxon>Ascomycota</taxon>
        <taxon>Pezizomycotina</taxon>
        <taxon>Eurotiomycetes</taxon>
        <taxon>Eurotiomycetidae</taxon>
        <taxon>Eurotiales</taxon>
        <taxon>Aspergillaceae</taxon>
        <taxon>Penicillium</taxon>
    </lineage>
</organism>
<dbReference type="PANTHER" id="PTHR35179:SF2">
    <property type="entry name" value="START DOMAIN-CONTAINING PROTEIN"/>
    <property type="match status" value="1"/>
</dbReference>
<dbReference type="STRING" id="416450.A0A1V6QNF1"/>
<keyword evidence="2 11" id="KW-0479">Metal-binding</keyword>
<feature type="region of interest" description="Disordered" evidence="13">
    <location>
        <begin position="1"/>
        <end position="29"/>
    </location>
</feature>
<comment type="function">
    <text evidence="11">Component of the spliceosomal U1 snRNP, which is essential for recognition of the pre-mRNA 5' splice-site and the subsequent assembly of the spliceosome. U1-C is directly involved in initial 5' splice-site recognition for both constitutive and regulated alternative splicing. The interaction with the 5' splice-site seems to precede base-pairing between the pre-mRNA and the U1 snRNA. Stimulates commitment or early (E) complex formation by stabilizing the base pairing of the 5' end of the U1 snRNA and the 5' splice-site region.</text>
</comment>
<reference evidence="16" key="1">
    <citation type="journal article" date="2017" name="Nat. Microbiol.">
        <title>Global analysis of biosynthetic gene clusters reveals vast potential of secondary metabolite production in Penicillium species.</title>
        <authorList>
            <person name="Nielsen J.C."/>
            <person name="Grijseels S."/>
            <person name="Prigent S."/>
            <person name="Ji B."/>
            <person name="Dainat J."/>
            <person name="Nielsen K.F."/>
            <person name="Frisvad J.C."/>
            <person name="Workman M."/>
            <person name="Nielsen J."/>
        </authorList>
    </citation>
    <scope>NUCLEOTIDE SEQUENCE [LARGE SCALE GENOMIC DNA]</scope>
    <source>
        <strain evidence="16">IBT 31811</strain>
    </source>
</reference>
<evidence type="ECO:0000313" key="16">
    <source>
        <dbReference type="Proteomes" id="UP000191672"/>
    </source>
</evidence>
<dbReference type="Pfam" id="PF00067">
    <property type="entry name" value="p450"/>
    <property type="match status" value="1"/>
</dbReference>
<comment type="caution">
    <text evidence="15">The sequence shown here is derived from an EMBL/GenBank/DDBJ whole genome shotgun (WGS) entry which is preliminary data.</text>
</comment>
<dbReference type="InterPro" id="IPR017340">
    <property type="entry name" value="U1_snRNP-C"/>
</dbReference>
<dbReference type="EMBL" id="MDYN01000001">
    <property type="protein sequence ID" value="OQD90517.1"/>
    <property type="molecule type" value="Genomic_DNA"/>
</dbReference>
<keyword evidence="5 11" id="KW-0694">RNA-binding</keyword>
<dbReference type="GO" id="GO:0005685">
    <property type="term" value="C:U1 snRNP"/>
    <property type="evidence" value="ECO:0007669"/>
    <property type="project" value="UniProtKB-UniRule"/>
</dbReference>
<gene>
    <name evidence="15" type="ORF">PENANT_c001G01641</name>
</gene>
<dbReference type="InterPro" id="IPR013085">
    <property type="entry name" value="U1-CZ_Znf_C2H2"/>
</dbReference>
<dbReference type="PRINTS" id="PR00463">
    <property type="entry name" value="EP450I"/>
</dbReference>
<dbReference type="GO" id="GO:0000395">
    <property type="term" value="P:mRNA 5'-splice site recognition"/>
    <property type="evidence" value="ECO:0007669"/>
    <property type="project" value="UniProtKB-UniRule"/>
</dbReference>
<evidence type="ECO:0000256" key="11">
    <source>
        <dbReference type="HAMAP-Rule" id="MF_03153"/>
    </source>
</evidence>
<dbReference type="HAMAP" id="MF_03153">
    <property type="entry name" value="U1_C"/>
    <property type="match status" value="1"/>
</dbReference>
<dbReference type="AlphaFoldDB" id="A0A1V6QNF1"/>
<dbReference type="GO" id="GO:0003729">
    <property type="term" value="F:mRNA binding"/>
    <property type="evidence" value="ECO:0007669"/>
    <property type="project" value="UniProtKB-UniRule"/>
</dbReference>
<dbReference type="InterPro" id="IPR036396">
    <property type="entry name" value="Cyt_P450_sf"/>
</dbReference>
<evidence type="ECO:0000259" key="14">
    <source>
        <dbReference type="PROSITE" id="PS50171"/>
    </source>
</evidence>
<evidence type="ECO:0000256" key="5">
    <source>
        <dbReference type="ARBA" id="ARBA00022884"/>
    </source>
</evidence>
<feature type="compositionally biased region" description="Pro residues" evidence="13">
    <location>
        <begin position="1004"/>
        <end position="1030"/>
    </location>
</feature>
<accession>A0A1V6QNF1</accession>
<evidence type="ECO:0000256" key="8">
    <source>
        <dbReference type="ARBA" id="ARBA00023242"/>
    </source>
</evidence>
<keyword evidence="16" id="KW-1185">Reference proteome</keyword>
<evidence type="ECO:0000256" key="2">
    <source>
        <dbReference type="ARBA" id="ARBA00022723"/>
    </source>
</evidence>
<dbReference type="InterPro" id="IPR002401">
    <property type="entry name" value="Cyt_P450_E_grp-I"/>
</dbReference>
<evidence type="ECO:0000256" key="10">
    <source>
        <dbReference type="ARBA" id="ARBA00046357"/>
    </source>
</evidence>
<dbReference type="PRINTS" id="PR00385">
    <property type="entry name" value="P450"/>
</dbReference>
<comment type="subunit">
    <text evidence="11">U1 snRNP is composed of the 7 core Sm proteins B/B', D1, D2, D3, E, F and G that assemble in a heptameric protein ring on the Sm site of the small nuclear RNA to form the core snRNP, and at least 3 U1 snRNP-specific proteins U1-70K, U1-A and U1-C. U1-C interacts with U1 snRNA and the 5' splice-site region of the pre-mRNA.</text>
</comment>
<comment type="similarity">
    <text evidence="11">Belongs to the U1 small nuclear ribonucleoprotein C family.</text>
</comment>
<dbReference type="CDD" id="cd11062">
    <property type="entry name" value="CYP58-like"/>
    <property type="match status" value="1"/>
</dbReference>
<name>A0A1V6QNF1_9EURO</name>
<dbReference type="PROSITE" id="PS50171">
    <property type="entry name" value="ZF_MATRIN"/>
    <property type="match status" value="1"/>
</dbReference>
<keyword evidence="4 11" id="KW-0862">Zinc</keyword>
<dbReference type="GO" id="GO:0071004">
    <property type="term" value="C:U2-type prespliceosome"/>
    <property type="evidence" value="ECO:0007669"/>
    <property type="project" value="UniProtKB-UniRule"/>
</dbReference>
<dbReference type="Pfam" id="PF06220">
    <property type="entry name" value="zf-U1"/>
    <property type="match status" value="1"/>
</dbReference>
<protein>
    <recommendedName>
        <fullName evidence="11">U1 small nuclear ribonucleoprotein C</fullName>
        <shortName evidence="11">U1 snRNP C</shortName>
        <shortName evidence="11">U1-C</shortName>
        <shortName evidence="11">U1C</shortName>
    </recommendedName>
</protein>
<keyword evidence="3 11" id="KW-0863">Zinc-finger</keyword>
<dbReference type="FunFam" id="3.30.160.60:FF:000059">
    <property type="entry name" value="U1 small nuclear ribonucleoprotein C"/>
    <property type="match status" value="1"/>
</dbReference>
<evidence type="ECO:0000256" key="4">
    <source>
        <dbReference type="ARBA" id="ARBA00022833"/>
    </source>
</evidence>
<dbReference type="Gene3D" id="1.10.630.10">
    <property type="entry name" value="Cytochrome P450"/>
    <property type="match status" value="1"/>
</dbReference>
<dbReference type="Gene3D" id="3.30.160.60">
    <property type="entry name" value="Classic Zinc Finger"/>
    <property type="match status" value="1"/>
</dbReference>
<dbReference type="GO" id="GO:0016705">
    <property type="term" value="F:oxidoreductase activity, acting on paired donors, with incorporation or reduction of molecular oxygen"/>
    <property type="evidence" value="ECO:0007669"/>
    <property type="project" value="InterPro"/>
</dbReference>
<dbReference type="GO" id="GO:0008270">
    <property type="term" value="F:zinc ion binding"/>
    <property type="evidence" value="ECO:0007669"/>
    <property type="project" value="UniProtKB-UniRule"/>
</dbReference>
<keyword evidence="7 12" id="KW-0408">Iron</keyword>
<evidence type="ECO:0000256" key="13">
    <source>
        <dbReference type="SAM" id="MobiDB-lite"/>
    </source>
</evidence>
<comment type="cofactor">
    <cofactor evidence="12">
        <name>heme</name>
        <dbReference type="ChEBI" id="CHEBI:30413"/>
    </cofactor>
</comment>
<dbReference type="GO" id="GO:0000387">
    <property type="term" value="P:spliceosomal snRNP assembly"/>
    <property type="evidence" value="ECO:0007669"/>
    <property type="project" value="UniProtKB-UniRule"/>
</dbReference>
<dbReference type="GO" id="GO:0030619">
    <property type="term" value="F:U1 snRNA binding"/>
    <property type="evidence" value="ECO:0007669"/>
    <property type="project" value="UniProtKB-UniRule"/>
</dbReference>
<dbReference type="GO" id="GO:0000243">
    <property type="term" value="C:commitment complex"/>
    <property type="evidence" value="ECO:0007669"/>
    <property type="project" value="UniProtKB-UniRule"/>
</dbReference>
<feature type="domain" description="Matrin-type" evidence="14">
    <location>
        <begin position="845"/>
        <end position="877"/>
    </location>
</feature>
<proteinExistence type="inferred from homology"/>
<comment type="subunit">
    <text evidence="10">Component of the U1 snRNP. The U1 snRNP is composed of the U1 snRNA and the 7 core Sm proteins SNRPB, SNRPD1, SNRPD2, SNRPD3, SNRPE, SNRPF and SNRPG that assemble in a heptameric protein ring on the Sm site of the small nuclear RNA to form the core snRNP, and at least 3 U1 snRNP-specific proteins SNRNP70/U1-70K, SNRPA/U1-A and SNRPC/U1-C. SNRPC/U1-C interacts with U1 snRNA and the 5' splice-site region of the pre-mRNA. Interacts (via N-terminus) with TIA1 (via C-terminus); thereby promoting spliceosomal U1 snRNP recruitment to 5' splice sites.</text>
</comment>